<proteinExistence type="predicted"/>
<organism evidence="1 2">
    <name type="scientific">Puccinia coronata f. sp. avenae</name>
    <dbReference type="NCBI Taxonomy" id="200324"/>
    <lineage>
        <taxon>Eukaryota</taxon>
        <taxon>Fungi</taxon>
        <taxon>Dikarya</taxon>
        <taxon>Basidiomycota</taxon>
        <taxon>Pucciniomycotina</taxon>
        <taxon>Pucciniomycetes</taxon>
        <taxon>Pucciniales</taxon>
        <taxon>Pucciniaceae</taxon>
        <taxon>Puccinia</taxon>
    </lineage>
</organism>
<protein>
    <submittedName>
        <fullName evidence="1">Uncharacterized protein</fullName>
    </submittedName>
</protein>
<evidence type="ECO:0000313" key="2">
    <source>
        <dbReference type="Proteomes" id="UP000235388"/>
    </source>
</evidence>
<keyword evidence="2" id="KW-1185">Reference proteome</keyword>
<comment type="caution">
    <text evidence="1">The sequence shown here is derived from an EMBL/GenBank/DDBJ whole genome shotgun (WGS) entry which is preliminary data.</text>
</comment>
<evidence type="ECO:0000313" key="1">
    <source>
        <dbReference type="EMBL" id="PLW37901.1"/>
    </source>
</evidence>
<reference evidence="1 2" key="1">
    <citation type="submission" date="2017-11" db="EMBL/GenBank/DDBJ databases">
        <title>De novo assembly and phasing of dikaryotic genomes from two isolates of Puccinia coronata f. sp. avenae, the causal agent of oat crown rust.</title>
        <authorList>
            <person name="Miller M.E."/>
            <person name="Zhang Y."/>
            <person name="Omidvar V."/>
            <person name="Sperschneider J."/>
            <person name="Schwessinger B."/>
            <person name="Raley C."/>
            <person name="Palmer J.M."/>
            <person name="Garnica D."/>
            <person name="Upadhyaya N."/>
            <person name="Rathjen J."/>
            <person name="Taylor J.M."/>
            <person name="Park R.F."/>
            <person name="Dodds P.N."/>
            <person name="Hirsch C.D."/>
            <person name="Kianian S.F."/>
            <person name="Figueroa M."/>
        </authorList>
    </citation>
    <scope>NUCLEOTIDE SEQUENCE [LARGE SCALE GENOMIC DNA]</scope>
    <source>
        <strain evidence="1">12NC29</strain>
    </source>
</reference>
<dbReference type="Proteomes" id="UP000235388">
    <property type="component" value="Unassembled WGS sequence"/>
</dbReference>
<dbReference type="AlphaFoldDB" id="A0A2N5UJH6"/>
<sequence length="135" mass="14831">MQEPNDVELGKSPPVAGLASPLMINMQTPPETYLVADSKDHSASRGSLVAVAMEAKKSGQVNHQDAPSVDQVNEQEAPFVDEQPNAIVTNQARKLPKAKLIRFNTRKSKNARKNSHIDMDAFLTLCHIPHSDYKS</sequence>
<name>A0A2N5UJH6_9BASI</name>
<dbReference type="EMBL" id="PGCJ01000215">
    <property type="protein sequence ID" value="PLW37901.1"/>
    <property type="molecule type" value="Genomic_DNA"/>
</dbReference>
<accession>A0A2N5UJH6</accession>
<gene>
    <name evidence="1" type="ORF">PCANC_15170</name>
</gene>